<protein>
    <submittedName>
        <fullName evidence="1">Uncharacterized protein</fullName>
    </submittedName>
</protein>
<comment type="caution">
    <text evidence="1">The sequence shown here is derived from an EMBL/GenBank/DDBJ whole genome shotgun (WGS) entry which is preliminary data.</text>
</comment>
<name>A0A919N8Z9_9ACTN</name>
<evidence type="ECO:0000313" key="2">
    <source>
        <dbReference type="Proteomes" id="UP000629619"/>
    </source>
</evidence>
<sequence length="66" mass="7084">MRPELLRDPMAPGWLGEALEACGFAVLVRLRREVRGVLRATLPGPTLPGKGRLVGVLTFSLVGGRC</sequence>
<keyword evidence="2" id="KW-1185">Reference proteome</keyword>
<dbReference type="Proteomes" id="UP000629619">
    <property type="component" value="Unassembled WGS sequence"/>
</dbReference>
<dbReference type="AlphaFoldDB" id="A0A919N8Z9"/>
<proteinExistence type="predicted"/>
<accession>A0A919N8Z9</accession>
<evidence type="ECO:0000313" key="1">
    <source>
        <dbReference type="EMBL" id="GIF06717.1"/>
    </source>
</evidence>
<gene>
    <name evidence="1" type="ORF">Asi03nite_42550</name>
</gene>
<organism evidence="1 2">
    <name type="scientific">Actinoplanes siamensis</name>
    <dbReference type="NCBI Taxonomy" id="1223317"/>
    <lineage>
        <taxon>Bacteria</taxon>
        <taxon>Bacillati</taxon>
        <taxon>Actinomycetota</taxon>
        <taxon>Actinomycetes</taxon>
        <taxon>Micromonosporales</taxon>
        <taxon>Micromonosporaceae</taxon>
        <taxon>Actinoplanes</taxon>
    </lineage>
</organism>
<dbReference type="EMBL" id="BOMW01000039">
    <property type="protein sequence ID" value="GIF06717.1"/>
    <property type="molecule type" value="Genomic_DNA"/>
</dbReference>
<reference evidence="1" key="1">
    <citation type="submission" date="2021-01" db="EMBL/GenBank/DDBJ databases">
        <title>Whole genome shotgun sequence of Actinoplanes siamensis NBRC 109076.</title>
        <authorList>
            <person name="Komaki H."/>
            <person name="Tamura T."/>
        </authorList>
    </citation>
    <scope>NUCLEOTIDE SEQUENCE</scope>
    <source>
        <strain evidence="1">NBRC 109076</strain>
    </source>
</reference>